<name>A0ACB5UG22_9FIRM</name>
<sequence length="227" mass="25307">MRILLVEDERHMAQAIAKVLEKNNYTVDLAHDGEYGLDCALSGIYDIVVLDIMLPKINGLDVLKAMRNENIAVPVLLLTAKGETEDKVKGLDFGADDYLAKPFITDELLARLRALARRKGDIATSDTHSYGDISLNPNTLNLYCHKNSFNLTLKESQIIDLLIQAKGNVISKNTIIEKIWGFDSEAEDSHVEVYISFLRKKLKSLSAKTSIKTIRGLGYSLQIEEGI</sequence>
<reference evidence="1" key="1">
    <citation type="submission" date="2023-09" db="EMBL/GenBank/DDBJ databases">
        <title>Vallitalea sediminicola and Vallitalea maricola sp. nov., anaerobic bacteria isolated from marine sediment.</title>
        <authorList>
            <person name="Hirano S."/>
            <person name="Maeda A."/>
            <person name="Terahara T."/>
            <person name="Mori K."/>
            <person name="Hamada M."/>
            <person name="Matsumoto R."/>
            <person name="Kobayashi T."/>
        </authorList>
    </citation>
    <scope>NUCLEOTIDE SEQUENCE</scope>
    <source>
        <strain evidence="1">AN17-2</strain>
    </source>
</reference>
<proteinExistence type="predicted"/>
<accession>A0ACB5UG22</accession>
<organism evidence="1 2">
    <name type="scientific">Vallitalea maricola</name>
    <dbReference type="NCBI Taxonomy" id="3074433"/>
    <lineage>
        <taxon>Bacteria</taxon>
        <taxon>Bacillati</taxon>
        <taxon>Bacillota</taxon>
        <taxon>Clostridia</taxon>
        <taxon>Lachnospirales</taxon>
        <taxon>Vallitaleaceae</taxon>
        <taxon>Vallitalea</taxon>
    </lineage>
</organism>
<evidence type="ECO:0000313" key="1">
    <source>
        <dbReference type="EMBL" id="GMQ61479.1"/>
    </source>
</evidence>
<evidence type="ECO:0000313" key="2">
    <source>
        <dbReference type="Proteomes" id="UP001374599"/>
    </source>
</evidence>
<comment type="caution">
    <text evidence="1">The sequence shown here is derived from an EMBL/GenBank/DDBJ whole genome shotgun (WGS) entry which is preliminary data.</text>
</comment>
<keyword evidence="2" id="KW-1185">Reference proteome</keyword>
<gene>
    <name evidence="1" type="ORF">AN2V17_07080</name>
</gene>
<dbReference type="EMBL" id="BTPU01000009">
    <property type="protein sequence ID" value="GMQ61479.1"/>
    <property type="molecule type" value="Genomic_DNA"/>
</dbReference>
<protein>
    <submittedName>
        <fullName evidence="1">Response regulator transcription factor</fullName>
    </submittedName>
</protein>
<dbReference type="Proteomes" id="UP001374599">
    <property type="component" value="Unassembled WGS sequence"/>
</dbReference>